<dbReference type="PANTHER" id="PTHR43999">
    <property type="entry name" value="DNAJ HOMOLOG SUBFAMILY C MEMBER 2"/>
    <property type="match status" value="1"/>
</dbReference>
<dbReference type="GO" id="GO:0051083">
    <property type="term" value="P:'de novo' cotranslational protein folding"/>
    <property type="evidence" value="ECO:0007669"/>
    <property type="project" value="InterPro"/>
</dbReference>
<sequence>MGSQMGLGCGGIDYDRLVQMRLDYCAMAMEIVWMKSEMKFGMKGKVDARPRFMLQSRPNPSSLSNPPETHQKSRKPFLFTTIFISSILLLLSLLFFQSEPFKSFLFWLSLSLLLGPFAPASLTGGDVRVGQGPIIEFPNQETETLEEETNKRVSQKRQKSRRNEEFDVNSVVVVEKASGFVREEKEGVKNGDGFGVVEEKEWTEEEIEVLRKQMVKHPVGKPGRWDAITAAFRGRHKVESVIKMSKEMGERKVDDVDSYAQFLKKRKPMDKRIEGEGDGGDGEVVENAEGMVGWNGGEDIALLNALKAFPKDVPMRWEKISAAVPGKSKAACIKRVAELKKGFRSAKAATES</sequence>
<evidence type="ECO:0000256" key="1">
    <source>
        <dbReference type="SAM" id="Phobius"/>
    </source>
</evidence>
<dbReference type="SMART" id="SM00717">
    <property type="entry name" value="SANT"/>
    <property type="match status" value="2"/>
</dbReference>
<protein>
    <recommendedName>
        <fullName evidence="2">Myb-like domain-containing protein</fullName>
    </recommendedName>
</protein>
<accession>A0A2N9H8H0</accession>
<dbReference type="GO" id="GO:0006450">
    <property type="term" value="P:regulation of translational fidelity"/>
    <property type="evidence" value="ECO:0007669"/>
    <property type="project" value="InterPro"/>
</dbReference>
<reference evidence="3" key="1">
    <citation type="submission" date="2018-02" db="EMBL/GenBank/DDBJ databases">
        <authorList>
            <person name="Cohen D.B."/>
            <person name="Kent A.D."/>
        </authorList>
    </citation>
    <scope>NUCLEOTIDE SEQUENCE</scope>
</reference>
<feature type="transmembrane region" description="Helical" evidence="1">
    <location>
        <begin position="104"/>
        <end position="122"/>
    </location>
</feature>
<feature type="domain" description="Myb-like" evidence="2">
    <location>
        <begin position="290"/>
        <end position="342"/>
    </location>
</feature>
<feature type="transmembrane region" description="Helical" evidence="1">
    <location>
        <begin position="77"/>
        <end position="98"/>
    </location>
</feature>
<proteinExistence type="predicted"/>
<dbReference type="InterPro" id="IPR009057">
    <property type="entry name" value="Homeodomain-like_sf"/>
</dbReference>
<dbReference type="GO" id="GO:0030544">
    <property type="term" value="F:Hsp70 protein binding"/>
    <property type="evidence" value="ECO:0007669"/>
    <property type="project" value="InterPro"/>
</dbReference>
<gene>
    <name evidence="3" type="ORF">FSB_LOCUS35771</name>
</gene>
<dbReference type="InterPro" id="IPR044634">
    <property type="entry name" value="Zuotin/DnaJC2"/>
</dbReference>
<dbReference type="AlphaFoldDB" id="A0A2N9H8H0"/>
<dbReference type="EMBL" id="OIVN01002979">
    <property type="protein sequence ID" value="SPD07889.1"/>
    <property type="molecule type" value="Genomic_DNA"/>
</dbReference>
<dbReference type="CDD" id="cd00167">
    <property type="entry name" value="SANT"/>
    <property type="match status" value="1"/>
</dbReference>
<dbReference type="GO" id="GO:0005829">
    <property type="term" value="C:cytosol"/>
    <property type="evidence" value="ECO:0007669"/>
    <property type="project" value="TreeGrafter"/>
</dbReference>
<organism evidence="3">
    <name type="scientific">Fagus sylvatica</name>
    <name type="common">Beechnut</name>
    <dbReference type="NCBI Taxonomy" id="28930"/>
    <lineage>
        <taxon>Eukaryota</taxon>
        <taxon>Viridiplantae</taxon>
        <taxon>Streptophyta</taxon>
        <taxon>Embryophyta</taxon>
        <taxon>Tracheophyta</taxon>
        <taxon>Spermatophyta</taxon>
        <taxon>Magnoliopsida</taxon>
        <taxon>eudicotyledons</taxon>
        <taxon>Gunneridae</taxon>
        <taxon>Pentapetalae</taxon>
        <taxon>rosids</taxon>
        <taxon>fabids</taxon>
        <taxon>Fagales</taxon>
        <taxon>Fagaceae</taxon>
        <taxon>Fagus</taxon>
    </lineage>
</organism>
<keyword evidence="1" id="KW-1133">Transmembrane helix</keyword>
<keyword evidence="1" id="KW-0812">Transmembrane</keyword>
<dbReference type="FunFam" id="1.10.10.60:FF:000416">
    <property type="entry name" value="Myb family transcription factor"/>
    <property type="match status" value="1"/>
</dbReference>
<evidence type="ECO:0000259" key="2">
    <source>
        <dbReference type="SMART" id="SM00717"/>
    </source>
</evidence>
<dbReference type="Gene3D" id="1.10.10.60">
    <property type="entry name" value="Homeodomain-like"/>
    <property type="match status" value="2"/>
</dbReference>
<name>A0A2N9H8H0_FAGSY</name>
<evidence type="ECO:0000313" key="3">
    <source>
        <dbReference type="EMBL" id="SPD07889.1"/>
    </source>
</evidence>
<dbReference type="GO" id="GO:0043022">
    <property type="term" value="F:ribosome binding"/>
    <property type="evidence" value="ECO:0007669"/>
    <property type="project" value="InterPro"/>
</dbReference>
<dbReference type="PANTHER" id="PTHR43999:SF3">
    <property type="entry name" value="TRANSCRIPTION FACTOR MAMYB"/>
    <property type="match status" value="1"/>
</dbReference>
<feature type="domain" description="Myb-like" evidence="2">
    <location>
        <begin position="198"/>
        <end position="250"/>
    </location>
</feature>
<dbReference type="InterPro" id="IPR001005">
    <property type="entry name" value="SANT/Myb"/>
</dbReference>
<keyword evidence="1" id="KW-0472">Membrane</keyword>
<dbReference type="Pfam" id="PF23082">
    <property type="entry name" value="Myb_DNA-binding_2"/>
    <property type="match status" value="1"/>
</dbReference>
<dbReference type="SUPFAM" id="SSF46689">
    <property type="entry name" value="Homeodomain-like"/>
    <property type="match status" value="2"/>
</dbReference>